<dbReference type="PANTHER" id="PTHR43441:SF10">
    <property type="entry name" value="ACETYLTRANSFERASE"/>
    <property type="match status" value="1"/>
</dbReference>
<proteinExistence type="predicted"/>
<evidence type="ECO:0000259" key="1">
    <source>
        <dbReference type="PROSITE" id="PS51186"/>
    </source>
</evidence>
<dbReference type="SUPFAM" id="SSF55729">
    <property type="entry name" value="Acyl-CoA N-acyltransferases (Nat)"/>
    <property type="match status" value="2"/>
</dbReference>
<feature type="domain" description="N-acetyltransferase" evidence="1">
    <location>
        <begin position="13"/>
        <end position="175"/>
    </location>
</feature>
<dbReference type="EMBL" id="BAAAMU010000021">
    <property type="protein sequence ID" value="GAA1633995.1"/>
    <property type="molecule type" value="Genomic_DNA"/>
</dbReference>
<dbReference type="Gene3D" id="3.40.630.30">
    <property type="match status" value="2"/>
</dbReference>
<accession>A0ABN2F8V8</accession>
<evidence type="ECO:0000313" key="2">
    <source>
        <dbReference type="EMBL" id="GAA1633995.1"/>
    </source>
</evidence>
<dbReference type="Pfam" id="PF13302">
    <property type="entry name" value="Acetyltransf_3"/>
    <property type="match status" value="2"/>
</dbReference>
<name>A0ABN2F8V8_9ACTN</name>
<gene>
    <name evidence="2" type="ORF">GCM10009733_033710</name>
</gene>
<evidence type="ECO:0000313" key="3">
    <source>
        <dbReference type="Proteomes" id="UP001500064"/>
    </source>
</evidence>
<dbReference type="Proteomes" id="UP001500064">
    <property type="component" value="Unassembled WGS sequence"/>
</dbReference>
<sequence>MFDPDVSIATARLTLRPFGPGDAARIRSVVQSGARFLPPGAPTRTSGIARWLTHGVHELRRSGQGIHLAMADADGVVVGAISLFKTSWEAGTTEVGYGVHPLYRRRGFATEAVRGLTGWVFDTTRLRRIDLTANLDNPASLSVALKSGFTWEGVLRSAVLDEDGTHDLVMFGLLREDGRLPANALPRTELRTPRLLLREPSPGDVRDLAATGADPLTQAMTGVPRGYSEEHALAYVEGSERTRIRGAGITWTAEELETGRFAVNVSLRDVDWNSRTAEVGYMTAPWARGKGYAGESVLAIARWLFERQGFSRLQLRASPGNTASQRVAEKAGFVREGVARASLGGEDLVVYSLIPSDLAGGDPAPA</sequence>
<dbReference type="InterPro" id="IPR051908">
    <property type="entry name" value="Ribosomal_N-acetyltransferase"/>
</dbReference>
<organism evidence="2 3">
    <name type="scientific">Nonomuraea maheshkhaliensis</name>
    <dbReference type="NCBI Taxonomy" id="419590"/>
    <lineage>
        <taxon>Bacteria</taxon>
        <taxon>Bacillati</taxon>
        <taxon>Actinomycetota</taxon>
        <taxon>Actinomycetes</taxon>
        <taxon>Streptosporangiales</taxon>
        <taxon>Streptosporangiaceae</taxon>
        <taxon>Nonomuraea</taxon>
    </lineage>
</organism>
<protein>
    <recommendedName>
        <fullName evidence="1">N-acetyltransferase domain-containing protein</fullName>
    </recommendedName>
</protein>
<dbReference type="InterPro" id="IPR000182">
    <property type="entry name" value="GNAT_dom"/>
</dbReference>
<keyword evidence="3" id="KW-1185">Reference proteome</keyword>
<dbReference type="CDD" id="cd04301">
    <property type="entry name" value="NAT_SF"/>
    <property type="match status" value="1"/>
</dbReference>
<reference evidence="2 3" key="1">
    <citation type="journal article" date="2019" name="Int. J. Syst. Evol. Microbiol.">
        <title>The Global Catalogue of Microorganisms (GCM) 10K type strain sequencing project: providing services to taxonomists for standard genome sequencing and annotation.</title>
        <authorList>
            <consortium name="The Broad Institute Genomics Platform"/>
            <consortium name="The Broad Institute Genome Sequencing Center for Infectious Disease"/>
            <person name="Wu L."/>
            <person name="Ma J."/>
        </authorList>
    </citation>
    <scope>NUCLEOTIDE SEQUENCE [LARGE SCALE GENOMIC DNA]</scope>
    <source>
        <strain evidence="2 3">JCM 13929</strain>
    </source>
</reference>
<dbReference type="RefSeq" id="WP_346105706.1">
    <property type="nucleotide sequence ID" value="NZ_BAAAMU010000021.1"/>
</dbReference>
<dbReference type="InterPro" id="IPR016181">
    <property type="entry name" value="Acyl_CoA_acyltransferase"/>
</dbReference>
<feature type="domain" description="N-acetyltransferase" evidence="1">
    <location>
        <begin position="195"/>
        <end position="355"/>
    </location>
</feature>
<comment type="caution">
    <text evidence="2">The sequence shown here is derived from an EMBL/GenBank/DDBJ whole genome shotgun (WGS) entry which is preliminary data.</text>
</comment>
<dbReference type="PROSITE" id="PS51186">
    <property type="entry name" value="GNAT"/>
    <property type="match status" value="2"/>
</dbReference>
<dbReference type="PANTHER" id="PTHR43441">
    <property type="entry name" value="RIBOSOMAL-PROTEIN-SERINE ACETYLTRANSFERASE"/>
    <property type="match status" value="1"/>
</dbReference>